<name>A0A1H2GJI5_9BACT</name>
<dbReference type="Pfam" id="PF08338">
    <property type="entry name" value="DUF1731"/>
    <property type="match status" value="1"/>
</dbReference>
<keyword evidence="5" id="KW-1185">Reference proteome</keyword>
<dbReference type="SUPFAM" id="SSF51735">
    <property type="entry name" value="NAD(P)-binding Rossmann-fold domains"/>
    <property type="match status" value="1"/>
</dbReference>
<dbReference type="PANTHER" id="PTHR11092">
    <property type="entry name" value="SUGAR NUCLEOTIDE EPIMERASE RELATED"/>
    <property type="match status" value="1"/>
</dbReference>
<organism evidence="4 5">
    <name type="scientific">Desulfobacula phenolica</name>
    <dbReference type="NCBI Taxonomy" id="90732"/>
    <lineage>
        <taxon>Bacteria</taxon>
        <taxon>Pseudomonadati</taxon>
        <taxon>Thermodesulfobacteriota</taxon>
        <taxon>Desulfobacteria</taxon>
        <taxon>Desulfobacterales</taxon>
        <taxon>Desulfobacteraceae</taxon>
        <taxon>Desulfobacula</taxon>
    </lineage>
</organism>
<dbReference type="NCBIfam" id="TIGR01777">
    <property type="entry name" value="yfcH"/>
    <property type="match status" value="1"/>
</dbReference>
<comment type="similarity">
    <text evidence="1">Belongs to the NAD(P)-dependent epimerase/dehydratase family. SDR39U1 subfamily.</text>
</comment>
<accession>A0A1H2GJI5</accession>
<sequence>MKKILITGASGFIGKRVARLFLSKGYFVTGMGTSKTHLFSRKSQRFEWVSADTAIEGKWQDHVAGSDIIINLAGRNIFRYWTKKYKQAIYDSRILTTRNIVNAIEPGKTHTLLTTSAVGIYGDRKENVLTEKTEPGRGFLSDVCKDWEKEGLKARQKGVRVSVMRLGVVLGNEGALSLMTPAFKLFAGGPLGDGRQWFSWIHIKDLEKAVEFIVENSDIEGIFNFTGPTPVRQKQFAKSLGRVLHRPAVIPAPAFMVKVVMGQLGKAFLQSQRAVPKHLADVGYPFLFANVDTALNDIFGK</sequence>
<dbReference type="InterPro" id="IPR001509">
    <property type="entry name" value="Epimerase_deHydtase"/>
</dbReference>
<evidence type="ECO:0000313" key="4">
    <source>
        <dbReference type="EMBL" id="SDU19866.1"/>
    </source>
</evidence>
<proteinExistence type="inferred from homology"/>
<dbReference type="Proteomes" id="UP000199608">
    <property type="component" value="Unassembled WGS sequence"/>
</dbReference>
<dbReference type="EMBL" id="FNLL01000005">
    <property type="protein sequence ID" value="SDU19866.1"/>
    <property type="molecule type" value="Genomic_DNA"/>
</dbReference>
<evidence type="ECO:0000259" key="3">
    <source>
        <dbReference type="Pfam" id="PF08338"/>
    </source>
</evidence>
<evidence type="ECO:0008006" key="6">
    <source>
        <dbReference type="Google" id="ProtNLM"/>
    </source>
</evidence>
<reference evidence="5" key="1">
    <citation type="submission" date="2016-10" db="EMBL/GenBank/DDBJ databases">
        <authorList>
            <person name="Varghese N."/>
            <person name="Submissions S."/>
        </authorList>
    </citation>
    <scope>NUCLEOTIDE SEQUENCE [LARGE SCALE GENOMIC DNA]</scope>
    <source>
        <strain evidence="5">DSM 3384</strain>
    </source>
</reference>
<protein>
    <recommendedName>
        <fullName evidence="6">TIGR01777 family protein</fullName>
    </recommendedName>
</protein>
<dbReference type="PANTHER" id="PTHR11092:SF0">
    <property type="entry name" value="EPIMERASE FAMILY PROTEIN SDR39U1"/>
    <property type="match status" value="1"/>
</dbReference>
<dbReference type="AlphaFoldDB" id="A0A1H2GJI5"/>
<feature type="domain" description="NAD-dependent epimerase/dehydratase" evidence="2">
    <location>
        <begin position="4"/>
        <end position="224"/>
    </location>
</feature>
<dbReference type="InterPro" id="IPR013549">
    <property type="entry name" value="DUF1731"/>
</dbReference>
<feature type="domain" description="DUF1731" evidence="3">
    <location>
        <begin position="252"/>
        <end position="298"/>
    </location>
</feature>
<dbReference type="InterPro" id="IPR036291">
    <property type="entry name" value="NAD(P)-bd_dom_sf"/>
</dbReference>
<dbReference type="Pfam" id="PF01370">
    <property type="entry name" value="Epimerase"/>
    <property type="match status" value="1"/>
</dbReference>
<gene>
    <name evidence="4" type="ORF">SAMN04487931_105243</name>
</gene>
<evidence type="ECO:0000259" key="2">
    <source>
        <dbReference type="Pfam" id="PF01370"/>
    </source>
</evidence>
<dbReference type="RefSeq" id="WP_092233596.1">
    <property type="nucleotide sequence ID" value="NZ_FNLL01000005.1"/>
</dbReference>
<evidence type="ECO:0000256" key="1">
    <source>
        <dbReference type="ARBA" id="ARBA00009353"/>
    </source>
</evidence>
<dbReference type="InterPro" id="IPR010099">
    <property type="entry name" value="SDR39U1"/>
</dbReference>
<dbReference type="Gene3D" id="3.40.50.720">
    <property type="entry name" value="NAD(P)-binding Rossmann-like Domain"/>
    <property type="match status" value="1"/>
</dbReference>
<evidence type="ECO:0000313" key="5">
    <source>
        <dbReference type="Proteomes" id="UP000199608"/>
    </source>
</evidence>